<reference evidence="1 2" key="1">
    <citation type="journal article" date="2015" name="Microbiome">
        <title>Genomic resolution of linkages in carbon, nitrogen, and sulfur cycling among widespread estuary sediment bacteria.</title>
        <authorList>
            <person name="Baker B.J."/>
            <person name="Lazar C.S."/>
            <person name="Teske A.P."/>
            <person name="Dick G.J."/>
        </authorList>
    </citation>
    <scope>NUCLEOTIDE SEQUENCE [LARGE SCALE GENOMIC DNA]</scope>
    <source>
        <strain evidence="1">SM23_42</strain>
    </source>
</reference>
<sequence length="87" mass="9741">MPQILDRLGEWKDDPDAHVAVERFAEWFDDSFTAAINKSRIENIMGKGPVPDYAPPALPVGGCRGRQYPTDTRLLCGTEILENQLII</sequence>
<evidence type="ECO:0000313" key="2">
    <source>
        <dbReference type="Proteomes" id="UP000051373"/>
    </source>
</evidence>
<dbReference type="Proteomes" id="UP000051373">
    <property type="component" value="Unassembled WGS sequence"/>
</dbReference>
<name>A0A0S8FVA5_UNCW3</name>
<evidence type="ECO:0000313" key="1">
    <source>
        <dbReference type="EMBL" id="KPK64478.1"/>
    </source>
</evidence>
<dbReference type="AlphaFoldDB" id="A0A0S8FVA5"/>
<accession>A0A0S8FVA5</accession>
<dbReference type="EMBL" id="LJUJ01000002">
    <property type="protein sequence ID" value="KPK64478.1"/>
    <property type="molecule type" value="Genomic_DNA"/>
</dbReference>
<organism evidence="1 2">
    <name type="scientific">candidate division WOR_3 bacterium SM23_42</name>
    <dbReference type="NCBI Taxonomy" id="1703779"/>
    <lineage>
        <taxon>Bacteria</taxon>
        <taxon>Bacteria division WOR-3</taxon>
    </lineage>
</organism>
<comment type="caution">
    <text evidence="1">The sequence shown here is derived from an EMBL/GenBank/DDBJ whole genome shotgun (WGS) entry which is preliminary data.</text>
</comment>
<protein>
    <submittedName>
        <fullName evidence="1">Uncharacterized protein</fullName>
    </submittedName>
</protein>
<gene>
    <name evidence="1" type="ORF">AMJ83_01840</name>
</gene>
<proteinExistence type="predicted"/>